<keyword evidence="4 9" id="KW-0418">Kinase</keyword>
<evidence type="ECO:0000256" key="3">
    <source>
        <dbReference type="ARBA" id="ARBA00022741"/>
    </source>
</evidence>
<comment type="similarity">
    <text evidence="1">Belongs to the four-carbon acid sugar kinase family.</text>
</comment>
<evidence type="ECO:0000313" key="10">
    <source>
        <dbReference type="Proteomes" id="UP000647235"/>
    </source>
</evidence>
<dbReference type="RefSeq" id="WP_021860155.1">
    <property type="nucleotide sequence ID" value="NZ_JACOOY010000011.1"/>
</dbReference>
<dbReference type="Gene3D" id="3.40.50.10840">
    <property type="entry name" value="Putative sugar-binding, N-terminal domain"/>
    <property type="match status" value="1"/>
</dbReference>
<organism evidence="9 10">
    <name type="scientific">Dorea hominis</name>
    <dbReference type="NCBI Taxonomy" id="2763040"/>
    <lineage>
        <taxon>Bacteria</taxon>
        <taxon>Bacillati</taxon>
        <taxon>Bacillota</taxon>
        <taxon>Clostridia</taxon>
        <taxon>Lachnospirales</taxon>
        <taxon>Lachnospiraceae</taxon>
        <taxon>Dorea</taxon>
    </lineage>
</organism>
<feature type="domain" description="Four-carbon acid sugar kinase N-terminal" evidence="7">
    <location>
        <begin position="4"/>
        <end position="232"/>
    </location>
</feature>
<keyword evidence="5" id="KW-0067">ATP-binding</keyword>
<evidence type="ECO:0000259" key="8">
    <source>
        <dbReference type="Pfam" id="PF17042"/>
    </source>
</evidence>
<reference evidence="9 10" key="1">
    <citation type="submission" date="2020-08" db="EMBL/GenBank/DDBJ databases">
        <title>Genome public.</title>
        <authorList>
            <person name="Liu C."/>
            <person name="Sun Q."/>
        </authorList>
    </citation>
    <scope>NUCLEOTIDE SEQUENCE [LARGE SCALE GENOMIC DNA]</scope>
    <source>
        <strain evidence="9 10">NSJ-36</strain>
    </source>
</reference>
<keyword evidence="2" id="KW-0808">Transferase</keyword>
<dbReference type="InterPro" id="IPR037051">
    <property type="entry name" value="4-carb_acid_sugar_kinase_N_sf"/>
</dbReference>
<dbReference type="InterPro" id="IPR042213">
    <property type="entry name" value="NBD_C_sf"/>
</dbReference>
<evidence type="ECO:0000256" key="1">
    <source>
        <dbReference type="ARBA" id="ARBA00005715"/>
    </source>
</evidence>
<dbReference type="SUPFAM" id="SSF142764">
    <property type="entry name" value="YgbK-like"/>
    <property type="match status" value="1"/>
</dbReference>
<gene>
    <name evidence="9" type="ORF">H8S07_09170</name>
</gene>
<feature type="domain" description="Four-carbon acid sugar kinase nucleotide binding" evidence="8">
    <location>
        <begin position="258"/>
        <end position="433"/>
    </location>
</feature>
<evidence type="ECO:0000313" key="9">
    <source>
        <dbReference type="EMBL" id="MBC5665445.1"/>
    </source>
</evidence>
<evidence type="ECO:0000256" key="6">
    <source>
        <dbReference type="ARBA" id="ARBA00023277"/>
    </source>
</evidence>
<evidence type="ECO:0000256" key="4">
    <source>
        <dbReference type="ARBA" id="ARBA00022777"/>
    </source>
</evidence>
<evidence type="ECO:0000256" key="5">
    <source>
        <dbReference type="ARBA" id="ARBA00022840"/>
    </source>
</evidence>
<name>A0ABR7EY26_9FIRM</name>
<sequence>MPLIGAVADDLTGATTTGVLLARSKARTAVFFNEEAAEKTEGIDELDAILISSNSRPLPANEAYDKVKSATIALKKMGVEYFSKRIDTTLRGGVGVEIDAMLDQMKEGTVAVVVPAMPQSRRILVGGYSVIDGVALINTPVAQDVRTPVKENYIPRLLEGQTRRKVGLVTLDKVLAGEEVIEEALAEQKKAGCEVIVVDGITLEDVENIAKACISLRWDVVAVDPGPFTSKLAFYRELISAEEPNIPPQADEAGKTVLIAAGSATPVTKKQMEILCQDPRHVRVSVEPLPLIEGGDVALDEVFKAVNKAAELLESDNQPRAILFETALHGELLNLDEEDNKRHYAGGMSANRINAGLGMIISQLLEKVGKEKVAGLYTTGGDTMVNVCYQLGVECIEVMDYVIPQTDVGRLVGSKYSGLPVVGKGGLTGNDNTACDIVSRLFRESAR</sequence>
<keyword evidence="6" id="KW-0119">Carbohydrate metabolism</keyword>
<dbReference type="EMBL" id="JACOOY010000011">
    <property type="protein sequence ID" value="MBC5665445.1"/>
    <property type="molecule type" value="Genomic_DNA"/>
</dbReference>
<keyword evidence="10" id="KW-1185">Reference proteome</keyword>
<dbReference type="Pfam" id="PF07005">
    <property type="entry name" value="SBD_N"/>
    <property type="match status" value="1"/>
</dbReference>
<dbReference type="InterPro" id="IPR031475">
    <property type="entry name" value="NBD_C"/>
</dbReference>
<dbReference type="InterPro" id="IPR010737">
    <property type="entry name" value="4-carb_acid_sugar_kinase_N"/>
</dbReference>
<dbReference type="Pfam" id="PF17042">
    <property type="entry name" value="NBD_C"/>
    <property type="match status" value="1"/>
</dbReference>
<protein>
    <submittedName>
        <fullName evidence="9">Four-carbon acid sugar kinase family protein</fullName>
    </submittedName>
</protein>
<proteinExistence type="inferred from homology"/>
<comment type="caution">
    <text evidence="9">The sequence shown here is derived from an EMBL/GenBank/DDBJ whole genome shotgun (WGS) entry which is preliminary data.</text>
</comment>
<dbReference type="Gene3D" id="3.40.980.20">
    <property type="entry name" value="Four-carbon acid sugar kinase, nucleotide binding domain"/>
    <property type="match status" value="1"/>
</dbReference>
<dbReference type="Proteomes" id="UP000647235">
    <property type="component" value="Unassembled WGS sequence"/>
</dbReference>
<dbReference type="GO" id="GO:0016301">
    <property type="term" value="F:kinase activity"/>
    <property type="evidence" value="ECO:0007669"/>
    <property type="project" value="UniProtKB-KW"/>
</dbReference>
<evidence type="ECO:0000259" key="7">
    <source>
        <dbReference type="Pfam" id="PF07005"/>
    </source>
</evidence>
<evidence type="ECO:0000256" key="2">
    <source>
        <dbReference type="ARBA" id="ARBA00022679"/>
    </source>
</evidence>
<accession>A0ABR7EY26</accession>
<keyword evidence="3" id="KW-0547">Nucleotide-binding</keyword>